<dbReference type="GO" id="GO:0042450">
    <property type="term" value="P:L-arginine biosynthetic process via ornithine"/>
    <property type="evidence" value="ECO:0007669"/>
    <property type="project" value="UniProtKB-UniRule"/>
</dbReference>
<feature type="domain" description="Aspartate/ornithine carbamoyltransferase carbamoyl-P binding" evidence="9">
    <location>
        <begin position="7"/>
        <end position="147"/>
    </location>
</feature>
<dbReference type="Gene3D" id="3.40.50.1370">
    <property type="entry name" value="Aspartate/ornithine carbamoyltransferase"/>
    <property type="match status" value="2"/>
</dbReference>
<evidence type="ECO:0000259" key="8">
    <source>
        <dbReference type="Pfam" id="PF00185"/>
    </source>
</evidence>
<evidence type="ECO:0000256" key="1">
    <source>
        <dbReference type="ARBA" id="ARBA00004975"/>
    </source>
</evidence>
<comment type="subcellular location">
    <subcellularLocation>
        <location evidence="6">Cytoplasm</location>
    </subcellularLocation>
</comment>
<dbReference type="InterPro" id="IPR024904">
    <property type="entry name" value="OTCase_ArgI"/>
</dbReference>
<dbReference type="InterPro" id="IPR006132">
    <property type="entry name" value="Asp/Orn_carbamoyltranf_P-bd"/>
</dbReference>
<dbReference type="AlphaFoldDB" id="E1QI54"/>
<name>E1QI54_DESB2</name>
<evidence type="ECO:0000256" key="3">
    <source>
        <dbReference type="ARBA" id="ARBA00013007"/>
    </source>
</evidence>
<evidence type="ECO:0000259" key="9">
    <source>
        <dbReference type="Pfam" id="PF02729"/>
    </source>
</evidence>
<reference evidence="10 11" key="1">
    <citation type="journal article" date="2010" name="Stand. Genomic Sci.">
        <title>Complete genome sequence of Desulfarculus baarsii type strain (2st14).</title>
        <authorList>
            <person name="Sun H."/>
            <person name="Spring S."/>
            <person name="Lapidus A."/>
            <person name="Davenport K."/>
            <person name="Del Rio T.G."/>
            <person name="Tice H."/>
            <person name="Nolan M."/>
            <person name="Copeland A."/>
            <person name="Cheng J.F."/>
            <person name="Lucas S."/>
            <person name="Tapia R."/>
            <person name="Goodwin L."/>
            <person name="Pitluck S."/>
            <person name="Ivanova N."/>
            <person name="Pagani I."/>
            <person name="Mavromatis K."/>
            <person name="Ovchinnikova G."/>
            <person name="Pati A."/>
            <person name="Chen A."/>
            <person name="Palaniappan K."/>
            <person name="Hauser L."/>
            <person name="Chang Y.J."/>
            <person name="Jeffries C.D."/>
            <person name="Detter J.C."/>
            <person name="Han C."/>
            <person name="Rohde M."/>
            <person name="Brambilla E."/>
            <person name="Goker M."/>
            <person name="Woyke T."/>
            <person name="Bristow J."/>
            <person name="Eisen J.A."/>
            <person name="Markowitz V."/>
            <person name="Hugenholtz P."/>
            <person name="Kyrpides N.C."/>
            <person name="Klenk H.P."/>
            <person name="Land M."/>
        </authorList>
    </citation>
    <scope>NUCLEOTIDE SEQUENCE [LARGE SCALE GENOMIC DNA]</scope>
    <source>
        <strain evidence="11">ATCC 33931 / DSM 2075 / LMG 7858 / VKM B-1802 / 2st14</strain>
    </source>
</reference>
<keyword evidence="6" id="KW-0963">Cytoplasm</keyword>
<dbReference type="InterPro" id="IPR006131">
    <property type="entry name" value="Asp_carbamoyltransf_Asp/Orn-bd"/>
</dbReference>
<evidence type="ECO:0000256" key="4">
    <source>
        <dbReference type="ARBA" id="ARBA00022679"/>
    </source>
</evidence>
<feature type="domain" description="Aspartate/ornithine carbamoyltransferase Asp/Orn-binding" evidence="8">
    <location>
        <begin position="156"/>
        <end position="303"/>
    </location>
</feature>
<dbReference type="Pfam" id="PF02729">
    <property type="entry name" value="OTCace_N"/>
    <property type="match status" value="1"/>
</dbReference>
<gene>
    <name evidence="10" type="ordered locus">Deba_1882</name>
</gene>
<dbReference type="PANTHER" id="PTHR45753">
    <property type="entry name" value="ORNITHINE CARBAMOYLTRANSFERASE, MITOCHONDRIAL"/>
    <property type="match status" value="1"/>
</dbReference>
<protein>
    <recommendedName>
        <fullName evidence="3 7">Ornithine carbamoyltransferase</fullName>
        <ecNumber evidence="3 7">2.1.3.3</ecNumber>
    </recommendedName>
</protein>
<dbReference type="GO" id="GO:0004585">
    <property type="term" value="F:ornithine carbamoyltransferase activity"/>
    <property type="evidence" value="ECO:0007669"/>
    <property type="project" value="UniProtKB-UniRule"/>
</dbReference>
<feature type="binding site" evidence="6">
    <location>
        <position position="107"/>
    </location>
    <ligand>
        <name>carbamoyl phosphate</name>
        <dbReference type="ChEBI" id="CHEBI:58228"/>
    </ligand>
</feature>
<dbReference type="FunFam" id="3.40.50.1370:FF:000008">
    <property type="entry name" value="Ornithine carbamoyltransferase"/>
    <property type="match status" value="1"/>
</dbReference>
<dbReference type="PRINTS" id="PR00102">
    <property type="entry name" value="OTCASE"/>
</dbReference>
<dbReference type="PRINTS" id="PR00100">
    <property type="entry name" value="AOTCASE"/>
</dbReference>
<feature type="binding site" evidence="6">
    <location>
        <position position="83"/>
    </location>
    <ligand>
        <name>carbamoyl phosphate</name>
        <dbReference type="ChEBI" id="CHEBI:58228"/>
    </ligand>
</feature>
<feature type="binding site" evidence="6">
    <location>
        <position position="293"/>
    </location>
    <ligand>
        <name>carbamoyl phosphate</name>
        <dbReference type="ChEBI" id="CHEBI:58228"/>
    </ligand>
</feature>
<comment type="catalytic activity">
    <reaction evidence="5 6">
        <text>carbamoyl phosphate + L-ornithine = L-citrulline + phosphate + H(+)</text>
        <dbReference type="Rhea" id="RHEA:19513"/>
        <dbReference type="ChEBI" id="CHEBI:15378"/>
        <dbReference type="ChEBI" id="CHEBI:43474"/>
        <dbReference type="ChEBI" id="CHEBI:46911"/>
        <dbReference type="ChEBI" id="CHEBI:57743"/>
        <dbReference type="ChEBI" id="CHEBI:58228"/>
        <dbReference type="EC" id="2.1.3.3"/>
    </reaction>
</comment>
<dbReference type="STRING" id="644282.Deba_1882"/>
<organism evidence="10 11">
    <name type="scientific">Desulfarculus baarsii (strain ATCC 33931 / DSM 2075 / LMG 7858 / VKM B-1802 / 2st14)</name>
    <dbReference type="NCBI Taxonomy" id="644282"/>
    <lineage>
        <taxon>Bacteria</taxon>
        <taxon>Pseudomonadati</taxon>
        <taxon>Thermodesulfobacteriota</taxon>
        <taxon>Desulfarculia</taxon>
        <taxon>Desulfarculales</taxon>
        <taxon>Desulfarculaceae</taxon>
        <taxon>Desulfarculus</taxon>
    </lineage>
</organism>
<dbReference type="EC" id="2.1.3.3" evidence="3 7"/>
<keyword evidence="11" id="KW-1185">Reference proteome</keyword>
<dbReference type="InterPro" id="IPR002292">
    <property type="entry name" value="Orn/put_carbamltrans"/>
</dbReference>
<dbReference type="SUPFAM" id="SSF53671">
    <property type="entry name" value="Aspartate/ornithine carbamoyltransferase"/>
    <property type="match status" value="1"/>
</dbReference>
<dbReference type="NCBIfam" id="TIGR00658">
    <property type="entry name" value="orni_carb_tr"/>
    <property type="match status" value="1"/>
</dbReference>
<evidence type="ECO:0000256" key="6">
    <source>
        <dbReference type="HAMAP-Rule" id="MF_01109"/>
    </source>
</evidence>
<sequence>MIQLTTKHLLTIRDLTAQEVLGLIERARQLKAGWRGGYRPTPLAGKSVAMIFEKPSTRTRVSFEVGVFQLGGKALFIASRDSQISRSEPLRDTARVLSRYVDGIVVRTFGHEVVEDLARFGDVPVINALTDRYHPCQVLGDLQTVAEYKGEVRDQVYAWIGDGNNMAHSWIEAAAVLGLRLRLACPEGYDPDPEIVAQARARGADILLTREPDEAASGATVINTDVWASMGQEDEAKGRAEAFGGFTVDGRLMSLAAREAIVLHCLPAHRGEEISDEVMEGPQSAIWDEAENRLHMQKAIMEALLGPRP</sequence>
<dbReference type="HOGENOM" id="CLU_043846_3_2_7"/>
<dbReference type="GO" id="GO:0019240">
    <property type="term" value="P:citrulline biosynthetic process"/>
    <property type="evidence" value="ECO:0007669"/>
    <property type="project" value="TreeGrafter"/>
</dbReference>
<dbReference type="OrthoDB" id="9774690at2"/>
<dbReference type="NCBIfam" id="NF001986">
    <property type="entry name" value="PRK00779.1"/>
    <property type="match status" value="1"/>
</dbReference>
<feature type="binding site" evidence="6">
    <location>
        <begin position="134"/>
        <end position="137"/>
    </location>
    <ligand>
        <name>carbamoyl phosphate</name>
        <dbReference type="ChEBI" id="CHEBI:58228"/>
    </ligand>
</feature>
<dbReference type="RefSeq" id="WP_013258688.1">
    <property type="nucleotide sequence ID" value="NC_014365.1"/>
</dbReference>
<dbReference type="PANTHER" id="PTHR45753:SF3">
    <property type="entry name" value="ORNITHINE TRANSCARBAMYLASE, MITOCHONDRIAL"/>
    <property type="match status" value="1"/>
</dbReference>
<evidence type="ECO:0000256" key="7">
    <source>
        <dbReference type="NCBIfam" id="TIGR00658"/>
    </source>
</evidence>
<accession>E1QI54</accession>
<dbReference type="GO" id="GO:0016597">
    <property type="term" value="F:amino acid binding"/>
    <property type="evidence" value="ECO:0007669"/>
    <property type="project" value="InterPro"/>
</dbReference>
<dbReference type="eggNOG" id="COG0078">
    <property type="taxonomic scope" value="Bacteria"/>
</dbReference>
<keyword evidence="4 6" id="KW-0808">Transferase</keyword>
<dbReference type="Proteomes" id="UP000009047">
    <property type="component" value="Chromosome"/>
</dbReference>
<dbReference type="PROSITE" id="PS00097">
    <property type="entry name" value="CARBAMOYLTRANSFERASE"/>
    <property type="match status" value="1"/>
</dbReference>
<dbReference type="GO" id="GO:0005737">
    <property type="term" value="C:cytoplasm"/>
    <property type="evidence" value="ECO:0007669"/>
    <property type="project" value="UniProtKB-SubCell"/>
</dbReference>
<evidence type="ECO:0000313" key="11">
    <source>
        <dbReference type="Proteomes" id="UP000009047"/>
    </source>
</evidence>
<dbReference type="Pfam" id="PF00185">
    <property type="entry name" value="OTCace"/>
    <property type="match status" value="1"/>
</dbReference>
<feature type="binding site" evidence="6">
    <location>
        <begin position="56"/>
        <end position="59"/>
    </location>
    <ligand>
        <name>carbamoyl phosphate</name>
        <dbReference type="ChEBI" id="CHEBI:58228"/>
    </ligand>
</feature>
<dbReference type="InterPro" id="IPR036901">
    <property type="entry name" value="Asp/Orn_carbamoylTrfase_sf"/>
</dbReference>
<feature type="binding site" evidence="6">
    <location>
        <begin position="265"/>
        <end position="266"/>
    </location>
    <ligand>
        <name>carbamoyl phosphate</name>
        <dbReference type="ChEBI" id="CHEBI:58228"/>
    </ligand>
</feature>
<feature type="binding site" evidence="6">
    <location>
        <position position="225"/>
    </location>
    <ligand>
        <name>L-ornithine</name>
        <dbReference type="ChEBI" id="CHEBI:46911"/>
    </ligand>
</feature>
<dbReference type="HAMAP" id="MF_01109">
    <property type="entry name" value="OTCase"/>
    <property type="match status" value="1"/>
</dbReference>
<feature type="binding site" evidence="6">
    <location>
        <begin position="229"/>
        <end position="230"/>
    </location>
    <ligand>
        <name>L-ornithine</name>
        <dbReference type="ChEBI" id="CHEBI:46911"/>
    </ligand>
</feature>
<evidence type="ECO:0000256" key="2">
    <source>
        <dbReference type="ARBA" id="ARBA00007805"/>
    </source>
</evidence>
<comment type="pathway">
    <text evidence="1">Amino-acid biosynthesis; L-arginine biosynthesis; L-arginine from L-ornithine and carbamoyl phosphate: step 1/3.</text>
</comment>
<feature type="binding site" evidence="6">
    <location>
        <position position="165"/>
    </location>
    <ligand>
        <name>L-ornithine</name>
        <dbReference type="ChEBI" id="CHEBI:46911"/>
    </ligand>
</feature>
<evidence type="ECO:0000313" key="10">
    <source>
        <dbReference type="EMBL" id="ADK85247.1"/>
    </source>
</evidence>
<dbReference type="InterPro" id="IPR006130">
    <property type="entry name" value="Asp/Orn_carbamoylTrfase"/>
</dbReference>
<evidence type="ECO:0000256" key="5">
    <source>
        <dbReference type="ARBA" id="ARBA00048772"/>
    </source>
</evidence>
<dbReference type="KEGG" id="dbr:Deba_1882"/>
<comment type="similarity">
    <text evidence="2 6">Belongs to the aspartate/ornithine carbamoyltransferase superfamily. OTCase family.</text>
</comment>
<proteinExistence type="inferred from homology"/>
<dbReference type="EMBL" id="CP002085">
    <property type="protein sequence ID" value="ADK85247.1"/>
    <property type="molecule type" value="Genomic_DNA"/>
</dbReference>